<keyword evidence="2" id="KW-1003">Cell membrane</keyword>
<evidence type="ECO:0000256" key="5">
    <source>
        <dbReference type="ARBA" id="ARBA00023136"/>
    </source>
</evidence>
<dbReference type="HOGENOM" id="CLU_000604_8_6_12"/>
<evidence type="ECO:0000259" key="8">
    <source>
        <dbReference type="Pfam" id="PF02687"/>
    </source>
</evidence>
<sequence length="431" mass="47799">MIGLIKLAWRNFSRHIQRYRVLLLALILVVAVLVFVLGTVIGMTETLRGKAGRYFAGNVALQGFEPGSRSRIEHPERVEQIIRDLDAGIDAWSRRSVYYGSDASLFYGGFYARQRRLVGVEWDLERPILQNFDFVAGGLPEPGDVDGLLISTAAAEMLGAQVGDDVLITLQTDAGQINTVRLLVRGIFAESSFFGFTSYMDREVLNRLQNLPLDTVNEMGLYVADRGSERRAANQLLARLEQEPDLATFPMIASREQRSELRRDDWEGTRYAVLTLEAQLAEITDLLDALSIVAGVVIFLFLGIVVVGVSNTYSMIVYERSREIGTLRALGLRQQRTVALFLLESLFLGLVGVVLGFILGLSVLQVVQGVMDFSDYNWATLFLLRGRLQWSLPLRWGLGITAIALAAILLGCVRSAVQASRIAPVDALRQS</sequence>
<keyword evidence="4 7" id="KW-1133">Transmembrane helix</keyword>
<protein>
    <submittedName>
        <fullName evidence="9">ABC-type transport system, involved in lipoprotein release, permease component</fullName>
    </submittedName>
</protein>
<evidence type="ECO:0000256" key="4">
    <source>
        <dbReference type="ARBA" id="ARBA00022989"/>
    </source>
</evidence>
<dbReference type="Pfam" id="PF02687">
    <property type="entry name" value="FtsX"/>
    <property type="match status" value="1"/>
</dbReference>
<evidence type="ECO:0000313" key="9">
    <source>
        <dbReference type="EMBL" id="AFG36175.1"/>
    </source>
</evidence>
<keyword evidence="9" id="KW-0449">Lipoprotein</keyword>
<evidence type="ECO:0000256" key="7">
    <source>
        <dbReference type="SAM" id="Phobius"/>
    </source>
</evidence>
<evidence type="ECO:0000256" key="3">
    <source>
        <dbReference type="ARBA" id="ARBA00022692"/>
    </source>
</evidence>
<name>H9UF82_SPIAZ</name>
<feature type="domain" description="ABC3 transporter permease C-terminal" evidence="8">
    <location>
        <begin position="296"/>
        <end position="421"/>
    </location>
</feature>
<reference evidence="10" key="1">
    <citation type="journal article" date="2013" name="Stand. Genomic Sci.">
        <title>Complete genome sequence of the halophilic bacterium Spirochaeta africana type strain (Z-7692(T)) from the alkaline Lake Magadi in the East African Rift.</title>
        <authorList>
            <person name="Liolos K."/>
            <person name="Abt B."/>
            <person name="Scheuner C."/>
            <person name="Teshima H."/>
            <person name="Held B."/>
            <person name="Lapidus A."/>
            <person name="Nolan M."/>
            <person name="Lucas S."/>
            <person name="Deshpande S."/>
            <person name="Cheng J.F."/>
            <person name="Tapia R."/>
            <person name="Goodwin L.A."/>
            <person name="Pitluck S."/>
            <person name="Pagani I."/>
            <person name="Ivanova N."/>
            <person name="Mavromatis K."/>
            <person name="Mikhailova N."/>
            <person name="Huntemann M."/>
            <person name="Pati A."/>
            <person name="Chen A."/>
            <person name="Palaniappan K."/>
            <person name="Land M."/>
            <person name="Rohde M."/>
            <person name="Tindall B.J."/>
            <person name="Detter J.C."/>
            <person name="Goker M."/>
            <person name="Bristow J."/>
            <person name="Eisen J.A."/>
            <person name="Markowitz V."/>
            <person name="Hugenholtz P."/>
            <person name="Woyke T."/>
            <person name="Klenk H.P."/>
            <person name="Kyrpides N.C."/>
        </authorList>
    </citation>
    <scope>NUCLEOTIDE SEQUENCE</scope>
    <source>
        <strain evidence="10">ATCC 700263 / DSM 8902 / Z-7692</strain>
    </source>
</reference>
<evidence type="ECO:0000256" key="6">
    <source>
        <dbReference type="ARBA" id="ARBA00038076"/>
    </source>
</evidence>
<feature type="transmembrane region" description="Helical" evidence="7">
    <location>
        <begin position="339"/>
        <end position="364"/>
    </location>
</feature>
<gene>
    <name evidence="9" type="ordered locus">Spiaf_0066</name>
</gene>
<dbReference type="PANTHER" id="PTHR30572:SF4">
    <property type="entry name" value="ABC TRANSPORTER PERMEASE YTRF"/>
    <property type="match status" value="1"/>
</dbReference>
<evidence type="ECO:0000256" key="1">
    <source>
        <dbReference type="ARBA" id="ARBA00004651"/>
    </source>
</evidence>
<accession>H9UF82</accession>
<proteinExistence type="inferred from homology"/>
<dbReference type="InterPro" id="IPR050250">
    <property type="entry name" value="Macrolide_Exporter_MacB"/>
</dbReference>
<dbReference type="STRING" id="889378.Spiaf_0066"/>
<keyword evidence="10" id="KW-1185">Reference proteome</keyword>
<comment type="similarity">
    <text evidence="6">Belongs to the ABC-4 integral membrane protein family.</text>
</comment>
<feature type="transmembrane region" description="Helical" evidence="7">
    <location>
        <begin position="292"/>
        <end position="318"/>
    </location>
</feature>
<dbReference type="Proteomes" id="UP000007383">
    <property type="component" value="Chromosome"/>
</dbReference>
<dbReference type="GO" id="GO:0022857">
    <property type="term" value="F:transmembrane transporter activity"/>
    <property type="evidence" value="ECO:0007669"/>
    <property type="project" value="TreeGrafter"/>
</dbReference>
<keyword evidence="5 7" id="KW-0472">Membrane</keyword>
<dbReference type="eggNOG" id="COG0577">
    <property type="taxonomic scope" value="Bacteria"/>
</dbReference>
<dbReference type="GO" id="GO:0005886">
    <property type="term" value="C:plasma membrane"/>
    <property type="evidence" value="ECO:0007669"/>
    <property type="project" value="UniProtKB-SubCell"/>
</dbReference>
<dbReference type="InterPro" id="IPR003838">
    <property type="entry name" value="ABC3_permease_C"/>
</dbReference>
<dbReference type="PANTHER" id="PTHR30572">
    <property type="entry name" value="MEMBRANE COMPONENT OF TRANSPORTER-RELATED"/>
    <property type="match status" value="1"/>
</dbReference>
<organism evidence="9 10">
    <name type="scientific">Spirochaeta africana (strain ATCC 700263 / DSM 8902 / Z-7692)</name>
    <dbReference type="NCBI Taxonomy" id="889378"/>
    <lineage>
        <taxon>Bacteria</taxon>
        <taxon>Pseudomonadati</taxon>
        <taxon>Spirochaetota</taxon>
        <taxon>Spirochaetia</taxon>
        <taxon>Spirochaetales</taxon>
        <taxon>Spirochaetaceae</taxon>
        <taxon>Spirochaeta</taxon>
    </lineage>
</organism>
<evidence type="ECO:0000256" key="2">
    <source>
        <dbReference type="ARBA" id="ARBA00022475"/>
    </source>
</evidence>
<dbReference type="EMBL" id="CP003282">
    <property type="protein sequence ID" value="AFG36175.1"/>
    <property type="molecule type" value="Genomic_DNA"/>
</dbReference>
<dbReference type="KEGG" id="sfc:Spiaf_0066"/>
<feature type="transmembrane region" description="Helical" evidence="7">
    <location>
        <begin position="394"/>
        <end position="413"/>
    </location>
</feature>
<evidence type="ECO:0000313" key="10">
    <source>
        <dbReference type="Proteomes" id="UP000007383"/>
    </source>
</evidence>
<dbReference type="RefSeq" id="WP_014454173.1">
    <property type="nucleotide sequence ID" value="NC_017098.1"/>
</dbReference>
<feature type="transmembrane region" description="Helical" evidence="7">
    <location>
        <begin position="21"/>
        <end position="43"/>
    </location>
</feature>
<comment type="subcellular location">
    <subcellularLocation>
        <location evidence="1">Cell membrane</location>
        <topology evidence="1">Multi-pass membrane protein</topology>
    </subcellularLocation>
</comment>
<dbReference type="OrthoDB" id="356133at2"/>
<dbReference type="AlphaFoldDB" id="H9UF82"/>
<keyword evidence="3 7" id="KW-0812">Transmembrane</keyword>
<dbReference type="PATRIC" id="fig|889378.3.peg.68"/>